<dbReference type="PANTHER" id="PTHR12290">
    <property type="entry name" value="CORNICHON-RELATED"/>
    <property type="match status" value="1"/>
</dbReference>
<dbReference type="PROSITE" id="PS01340">
    <property type="entry name" value="CORNICHON"/>
    <property type="match status" value="1"/>
</dbReference>
<reference evidence="7 8" key="1">
    <citation type="submission" date="2023-04" db="EMBL/GenBank/DDBJ databases">
        <title>Genome of Basidiobolus ranarum AG-B5.</title>
        <authorList>
            <person name="Stajich J.E."/>
            <person name="Carter-House D."/>
            <person name="Gryganskyi A."/>
        </authorList>
    </citation>
    <scope>NUCLEOTIDE SEQUENCE [LARGE SCALE GENOMIC DNA]</scope>
    <source>
        <strain evidence="7 8">AG-B5</strain>
    </source>
</reference>
<comment type="caution">
    <text evidence="7">The sequence shown here is derived from an EMBL/GenBank/DDBJ whole genome shotgun (WGS) entry which is preliminary data.</text>
</comment>
<dbReference type="InterPro" id="IPR033466">
    <property type="entry name" value="Cornichon_conserved"/>
</dbReference>
<dbReference type="SMART" id="SM01398">
    <property type="entry name" value="Cornichon"/>
    <property type="match status" value="1"/>
</dbReference>
<comment type="subcellular location">
    <subcellularLocation>
        <location evidence="1">Membrane</location>
        <topology evidence="1">Multi-pass membrane protein</topology>
    </subcellularLocation>
</comment>
<keyword evidence="8" id="KW-1185">Reference proteome</keyword>
<evidence type="ECO:0000256" key="5">
    <source>
        <dbReference type="ARBA" id="ARBA00023136"/>
    </source>
</evidence>
<keyword evidence="5 6" id="KW-0472">Membrane</keyword>
<evidence type="ECO:0000256" key="1">
    <source>
        <dbReference type="ARBA" id="ARBA00004141"/>
    </source>
</evidence>
<dbReference type="Proteomes" id="UP001479436">
    <property type="component" value="Unassembled WGS sequence"/>
</dbReference>
<evidence type="ECO:0000313" key="7">
    <source>
        <dbReference type="EMBL" id="KAK9721207.1"/>
    </source>
</evidence>
<keyword evidence="4 6" id="KW-1133">Transmembrane helix</keyword>
<feature type="transmembrane region" description="Helical" evidence="6">
    <location>
        <begin position="57"/>
        <end position="81"/>
    </location>
</feature>
<name>A0ABR2W6V2_9FUNG</name>
<dbReference type="InterPro" id="IPR003377">
    <property type="entry name" value="Cornichon"/>
</dbReference>
<feature type="transmembrane region" description="Helical" evidence="6">
    <location>
        <begin position="7"/>
        <end position="27"/>
    </location>
</feature>
<evidence type="ECO:0000313" key="8">
    <source>
        <dbReference type="Proteomes" id="UP001479436"/>
    </source>
</evidence>
<dbReference type="EMBL" id="JASJQH010006987">
    <property type="protein sequence ID" value="KAK9721207.1"/>
    <property type="molecule type" value="Genomic_DNA"/>
</dbReference>
<sequence length="135" mass="15840">MSDVFIFLFAVIFSALFLFGMVFYAIMLSDLECDYINPIDLCNRLNQFILPEYIGQYLISGIFLLSGNWMALIINLPVVAFNTMRITNGQHMYDATEIFRTLTAHKKETFLKLAFYLLCFFYYLYRMILGLVEED</sequence>
<dbReference type="Pfam" id="PF03311">
    <property type="entry name" value="Cornichon"/>
    <property type="match status" value="1"/>
</dbReference>
<accession>A0ABR2W6V2</accession>
<protein>
    <recommendedName>
        <fullName evidence="9">Cornichon</fullName>
    </recommendedName>
</protein>
<evidence type="ECO:0000256" key="4">
    <source>
        <dbReference type="ARBA" id="ARBA00022989"/>
    </source>
</evidence>
<evidence type="ECO:0000256" key="6">
    <source>
        <dbReference type="SAM" id="Phobius"/>
    </source>
</evidence>
<keyword evidence="3 6" id="KW-0812">Transmembrane</keyword>
<proteinExistence type="inferred from homology"/>
<evidence type="ECO:0008006" key="9">
    <source>
        <dbReference type="Google" id="ProtNLM"/>
    </source>
</evidence>
<evidence type="ECO:0000256" key="3">
    <source>
        <dbReference type="ARBA" id="ARBA00022692"/>
    </source>
</evidence>
<feature type="transmembrane region" description="Helical" evidence="6">
    <location>
        <begin position="113"/>
        <end position="132"/>
    </location>
</feature>
<organism evidence="7 8">
    <name type="scientific">Basidiobolus ranarum</name>
    <dbReference type="NCBI Taxonomy" id="34480"/>
    <lineage>
        <taxon>Eukaryota</taxon>
        <taxon>Fungi</taxon>
        <taxon>Fungi incertae sedis</taxon>
        <taxon>Zoopagomycota</taxon>
        <taxon>Entomophthoromycotina</taxon>
        <taxon>Basidiobolomycetes</taxon>
        <taxon>Basidiobolales</taxon>
        <taxon>Basidiobolaceae</taxon>
        <taxon>Basidiobolus</taxon>
    </lineage>
</organism>
<gene>
    <name evidence="7" type="ORF">K7432_003601</name>
</gene>
<evidence type="ECO:0000256" key="2">
    <source>
        <dbReference type="ARBA" id="ARBA00010095"/>
    </source>
</evidence>
<comment type="similarity">
    <text evidence="2">Belongs to the cornichon family.</text>
</comment>